<evidence type="ECO:0000259" key="6">
    <source>
        <dbReference type="PROSITE" id="PS50222"/>
    </source>
</evidence>
<protein>
    <recommendedName>
        <fullName evidence="6">EF-hand domain-containing protein</fullName>
    </recommendedName>
</protein>
<dbReference type="Proteomes" id="UP000708148">
    <property type="component" value="Unassembled WGS sequence"/>
</dbReference>
<dbReference type="GO" id="GO:0048306">
    <property type="term" value="F:calcium-dependent protein binding"/>
    <property type="evidence" value="ECO:0007669"/>
    <property type="project" value="UniProtKB-ARBA"/>
</dbReference>
<dbReference type="GO" id="GO:0005509">
    <property type="term" value="F:calcium ion binding"/>
    <property type="evidence" value="ECO:0007669"/>
    <property type="project" value="InterPro"/>
</dbReference>
<dbReference type="AlphaFoldDB" id="A0A8S1J0V0"/>
<feature type="domain" description="EF-hand" evidence="6">
    <location>
        <begin position="67"/>
        <end position="102"/>
    </location>
</feature>
<organism evidence="7 8">
    <name type="scientific">Ostreobium quekettii</name>
    <dbReference type="NCBI Taxonomy" id="121088"/>
    <lineage>
        <taxon>Eukaryota</taxon>
        <taxon>Viridiplantae</taxon>
        <taxon>Chlorophyta</taxon>
        <taxon>core chlorophytes</taxon>
        <taxon>Ulvophyceae</taxon>
        <taxon>TCBD clade</taxon>
        <taxon>Bryopsidales</taxon>
        <taxon>Ostreobineae</taxon>
        <taxon>Ostreobiaceae</taxon>
        <taxon>Ostreobium</taxon>
    </lineage>
</organism>
<evidence type="ECO:0000313" key="8">
    <source>
        <dbReference type="Proteomes" id="UP000708148"/>
    </source>
</evidence>
<sequence>MGIPPLSQWFDAIDTDRNGHLTSEELQQALALGNLHFSLAAVAHMIRTHDMTGSGTITFPEFQRLHQFLSNMQSSFIFFDVDRNGQLTFDEVARALKHSGFNIERHAFDTMVKAFDPNRTASLDLAAYIALSLFLKSAAATFAAFDPNKTGRITLDFNQFLYAAANVI</sequence>
<keyword evidence="8" id="KW-1185">Reference proteome</keyword>
<evidence type="ECO:0000256" key="3">
    <source>
        <dbReference type="ARBA" id="ARBA00022723"/>
    </source>
</evidence>
<keyword evidence="5" id="KW-0106">Calcium</keyword>
<dbReference type="InterPro" id="IPR011992">
    <property type="entry name" value="EF-hand-dom_pair"/>
</dbReference>
<dbReference type="GO" id="GO:0005737">
    <property type="term" value="C:cytoplasm"/>
    <property type="evidence" value="ECO:0007669"/>
    <property type="project" value="UniProtKB-SubCell"/>
</dbReference>
<evidence type="ECO:0000313" key="7">
    <source>
        <dbReference type="EMBL" id="CAD7699659.1"/>
    </source>
</evidence>
<name>A0A8S1J0V0_9CHLO</name>
<evidence type="ECO:0000256" key="4">
    <source>
        <dbReference type="ARBA" id="ARBA00022737"/>
    </source>
</evidence>
<dbReference type="PANTHER" id="PTHR46212:SF3">
    <property type="entry name" value="GH27120P"/>
    <property type="match status" value="1"/>
</dbReference>
<comment type="subcellular location">
    <subcellularLocation>
        <location evidence="1">Cytoplasm</location>
    </subcellularLocation>
</comment>
<proteinExistence type="predicted"/>
<dbReference type="Gene3D" id="1.10.238.10">
    <property type="entry name" value="EF-hand"/>
    <property type="match status" value="1"/>
</dbReference>
<dbReference type="InterPro" id="IPR002048">
    <property type="entry name" value="EF_hand_dom"/>
</dbReference>
<keyword evidence="2" id="KW-0963">Cytoplasm</keyword>
<dbReference type="InterPro" id="IPR051426">
    <property type="entry name" value="Peflin/Sorcin_CaBP"/>
</dbReference>
<comment type="caution">
    <text evidence="7">The sequence shown here is derived from an EMBL/GenBank/DDBJ whole genome shotgun (WGS) entry which is preliminary data.</text>
</comment>
<feature type="domain" description="EF-hand" evidence="6">
    <location>
        <begin position="1"/>
        <end position="36"/>
    </location>
</feature>
<dbReference type="OrthoDB" id="186625at2759"/>
<dbReference type="EMBL" id="CAJHUC010001084">
    <property type="protein sequence ID" value="CAD7699659.1"/>
    <property type="molecule type" value="Genomic_DNA"/>
</dbReference>
<evidence type="ECO:0000256" key="2">
    <source>
        <dbReference type="ARBA" id="ARBA00022490"/>
    </source>
</evidence>
<keyword evidence="3" id="KW-0479">Metal-binding</keyword>
<evidence type="ECO:0000256" key="5">
    <source>
        <dbReference type="ARBA" id="ARBA00022837"/>
    </source>
</evidence>
<dbReference type="PANTHER" id="PTHR46212">
    <property type="entry name" value="PEFLIN"/>
    <property type="match status" value="1"/>
</dbReference>
<dbReference type="PROSITE" id="PS50222">
    <property type="entry name" value="EF_HAND_2"/>
    <property type="match status" value="2"/>
</dbReference>
<accession>A0A8S1J0V0</accession>
<dbReference type="SUPFAM" id="SSF47473">
    <property type="entry name" value="EF-hand"/>
    <property type="match status" value="1"/>
</dbReference>
<dbReference type="CDD" id="cd16185">
    <property type="entry name" value="EFh_PEF_ALG-2_like"/>
    <property type="match status" value="1"/>
</dbReference>
<dbReference type="Pfam" id="PF13499">
    <property type="entry name" value="EF-hand_7"/>
    <property type="match status" value="2"/>
</dbReference>
<gene>
    <name evidence="7" type="ORF">OSTQU699_LOCUS5018</name>
</gene>
<reference evidence="7" key="1">
    <citation type="submission" date="2020-12" db="EMBL/GenBank/DDBJ databases">
        <authorList>
            <person name="Iha C."/>
        </authorList>
    </citation>
    <scope>NUCLEOTIDE SEQUENCE</scope>
</reference>
<dbReference type="SMART" id="SM00054">
    <property type="entry name" value="EFh"/>
    <property type="match status" value="4"/>
</dbReference>
<evidence type="ECO:0000256" key="1">
    <source>
        <dbReference type="ARBA" id="ARBA00004496"/>
    </source>
</evidence>
<dbReference type="InterPro" id="IPR018247">
    <property type="entry name" value="EF_Hand_1_Ca_BS"/>
</dbReference>
<keyword evidence="4" id="KW-0677">Repeat</keyword>
<dbReference type="PROSITE" id="PS00018">
    <property type="entry name" value="EF_HAND_1"/>
    <property type="match status" value="2"/>
</dbReference>